<proteinExistence type="predicted"/>
<dbReference type="Proteomes" id="UP001599756">
    <property type="component" value="Unassembled WGS sequence"/>
</dbReference>
<organism evidence="1 2">
    <name type="scientific">Streptomyces anandii</name>
    <dbReference type="NCBI Taxonomy" id="285454"/>
    <lineage>
        <taxon>Bacteria</taxon>
        <taxon>Bacillati</taxon>
        <taxon>Actinomycetota</taxon>
        <taxon>Actinomycetes</taxon>
        <taxon>Kitasatosporales</taxon>
        <taxon>Streptomycetaceae</taxon>
        <taxon>Streptomyces</taxon>
    </lineage>
</organism>
<reference evidence="1 2" key="1">
    <citation type="submission" date="2024-09" db="EMBL/GenBank/DDBJ databases">
        <title>The Natural Products Discovery Center: Release of the First 8490 Sequenced Strains for Exploring Actinobacteria Biosynthetic Diversity.</title>
        <authorList>
            <person name="Kalkreuter E."/>
            <person name="Kautsar S.A."/>
            <person name="Yang D."/>
            <person name="Bader C.D."/>
            <person name="Teijaro C.N."/>
            <person name="Fluegel L."/>
            <person name="Davis C.M."/>
            <person name="Simpson J.R."/>
            <person name="Lauterbach L."/>
            <person name="Steele A.D."/>
            <person name="Gui C."/>
            <person name="Meng S."/>
            <person name="Li G."/>
            <person name="Viehrig K."/>
            <person name="Ye F."/>
            <person name="Su P."/>
            <person name="Kiefer A.F."/>
            <person name="Nichols A."/>
            <person name="Cepeda A.J."/>
            <person name="Yan W."/>
            <person name="Fan B."/>
            <person name="Jiang Y."/>
            <person name="Adhikari A."/>
            <person name="Zheng C.-J."/>
            <person name="Schuster L."/>
            <person name="Cowan T.M."/>
            <person name="Smanski M.J."/>
            <person name="Chevrette M.G."/>
            <person name="De Carvalho L.P.S."/>
            <person name="Shen B."/>
        </authorList>
    </citation>
    <scope>NUCLEOTIDE SEQUENCE [LARGE SCALE GENOMIC DNA]</scope>
    <source>
        <strain evidence="1 2">NPDC059500</strain>
    </source>
</reference>
<accession>A0ABW6GXK1</accession>
<keyword evidence="2" id="KW-1185">Reference proteome</keyword>
<dbReference type="RefSeq" id="WP_381839067.1">
    <property type="nucleotide sequence ID" value="NZ_JBHYTS010000001.1"/>
</dbReference>
<comment type="caution">
    <text evidence="1">The sequence shown here is derived from an EMBL/GenBank/DDBJ whole genome shotgun (WGS) entry which is preliminary data.</text>
</comment>
<sequence>MNRYDRLAMAEFALERAAGLAREAEQHARSNDSRHKAAPLAAAGSLWADIARTHTAIAAALPEPKLEAGRG</sequence>
<dbReference type="EMBL" id="JBHYTS010000001">
    <property type="protein sequence ID" value="MFE1748988.1"/>
    <property type="molecule type" value="Genomic_DNA"/>
</dbReference>
<gene>
    <name evidence="1" type="ORF">ACFW88_00280</name>
</gene>
<evidence type="ECO:0000313" key="1">
    <source>
        <dbReference type="EMBL" id="MFE1748988.1"/>
    </source>
</evidence>
<protein>
    <submittedName>
        <fullName evidence="1">Uncharacterized protein</fullName>
    </submittedName>
</protein>
<name>A0ABW6GXK1_9ACTN</name>
<evidence type="ECO:0000313" key="2">
    <source>
        <dbReference type="Proteomes" id="UP001599756"/>
    </source>
</evidence>